<evidence type="ECO:0000259" key="9">
    <source>
        <dbReference type="PROSITE" id="PS50110"/>
    </source>
</evidence>
<dbReference type="SMART" id="SM00421">
    <property type="entry name" value="HTH_LUXR"/>
    <property type="match status" value="1"/>
</dbReference>
<dbReference type="HOGENOM" id="CLU_000445_90_10_9"/>
<dbReference type="InterPro" id="IPR039420">
    <property type="entry name" value="WalR-like"/>
</dbReference>
<dbReference type="GO" id="GO:0006355">
    <property type="term" value="P:regulation of DNA-templated transcription"/>
    <property type="evidence" value="ECO:0007669"/>
    <property type="project" value="InterPro"/>
</dbReference>
<gene>
    <name evidence="10" type="ordered locus">CA_C0174</name>
</gene>
<dbReference type="PROSITE" id="PS50043">
    <property type="entry name" value="HTH_LUXR_2"/>
    <property type="match status" value="1"/>
</dbReference>
<dbReference type="GO" id="GO:0003677">
    <property type="term" value="F:DNA binding"/>
    <property type="evidence" value="ECO:0007669"/>
    <property type="project" value="UniProtKB-KW"/>
</dbReference>
<dbReference type="PANTHER" id="PTHR43214">
    <property type="entry name" value="TWO-COMPONENT RESPONSE REGULATOR"/>
    <property type="match status" value="1"/>
</dbReference>
<dbReference type="PIR" id="A96921">
    <property type="entry name" value="A96921"/>
</dbReference>
<dbReference type="CDD" id="cd17535">
    <property type="entry name" value="REC_NarL-like"/>
    <property type="match status" value="1"/>
</dbReference>
<dbReference type="SMART" id="SM00448">
    <property type="entry name" value="REC"/>
    <property type="match status" value="1"/>
</dbReference>
<dbReference type="InterPro" id="IPR016032">
    <property type="entry name" value="Sig_transdc_resp-reg_C-effctor"/>
</dbReference>
<evidence type="ECO:0000256" key="6">
    <source>
        <dbReference type="ARBA" id="ARBA00024867"/>
    </source>
</evidence>
<feature type="domain" description="HTH luxR-type" evidence="8">
    <location>
        <begin position="148"/>
        <end position="213"/>
    </location>
</feature>
<keyword evidence="2 7" id="KW-0597">Phosphoprotein</keyword>
<evidence type="ECO:0000256" key="4">
    <source>
        <dbReference type="ARBA" id="ARBA00023125"/>
    </source>
</evidence>
<dbReference type="InterPro" id="IPR000792">
    <property type="entry name" value="Tscrpt_reg_LuxR_C"/>
</dbReference>
<dbReference type="SUPFAM" id="SSF52172">
    <property type="entry name" value="CheY-like"/>
    <property type="match status" value="1"/>
</dbReference>
<dbReference type="GeneID" id="44996666"/>
<proteinExistence type="predicted"/>
<dbReference type="eggNOG" id="COG2197">
    <property type="taxonomic scope" value="Bacteria"/>
</dbReference>
<feature type="modified residue" description="4-aspartylphosphate" evidence="7">
    <location>
        <position position="54"/>
    </location>
</feature>
<dbReference type="InterPro" id="IPR011006">
    <property type="entry name" value="CheY-like_superfamily"/>
</dbReference>
<organism evidence="10 11">
    <name type="scientific">Clostridium acetobutylicum (strain ATCC 824 / DSM 792 / JCM 1419 / IAM 19013 / LMG 5710 / NBRC 13948 / NRRL B-527 / VKM B-1787 / 2291 / W)</name>
    <dbReference type="NCBI Taxonomy" id="272562"/>
    <lineage>
        <taxon>Bacteria</taxon>
        <taxon>Bacillati</taxon>
        <taxon>Bacillota</taxon>
        <taxon>Clostridia</taxon>
        <taxon>Eubacteriales</taxon>
        <taxon>Clostridiaceae</taxon>
        <taxon>Clostridium</taxon>
    </lineage>
</organism>
<keyword evidence="3" id="KW-0805">Transcription regulation</keyword>
<dbReference type="Gene3D" id="3.40.50.2300">
    <property type="match status" value="1"/>
</dbReference>
<comment type="function">
    <text evidence="6">May play the central regulatory role in sporulation. It may be an element of the effector pathway responsible for the activation of sporulation genes in response to nutritional stress. Spo0A may act in concert with spo0H (a sigma factor) to control the expression of some genes that are critical to the sporulation process.</text>
</comment>
<evidence type="ECO:0000256" key="7">
    <source>
        <dbReference type="PROSITE-ProRule" id="PRU00169"/>
    </source>
</evidence>
<evidence type="ECO:0000256" key="2">
    <source>
        <dbReference type="ARBA" id="ARBA00022553"/>
    </source>
</evidence>
<dbReference type="CDD" id="cd06170">
    <property type="entry name" value="LuxR_C_like"/>
    <property type="match status" value="1"/>
</dbReference>
<dbReference type="InterPro" id="IPR058245">
    <property type="entry name" value="NreC/VraR/RcsB-like_REC"/>
</dbReference>
<dbReference type="PANTHER" id="PTHR43214:SF43">
    <property type="entry name" value="TWO-COMPONENT RESPONSE REGULATOR"/>
    <property type="match status" value="1"/>
</dbReference>
<name>Q97MM2_CLOAB</name>
<sequence>MIDVIIVDDQEIVREGLKMILGLNNEFNVIGEASNGAELLTLLEHQSPNVILMDIRMPVMDGIEATRLVKENYPDLKVIILTTFNEDEFIFDVLKNGADGYVLKDAGSKEIFNSIKAACEGSVLLNPQVTLKLVNALNTLDKKKPLQEKNLLHLLTPREMDVANHVLKGKSNRAIAEALFLTEGTIKNYVSKILEKLELGNRSELILYLQNYL</sequence>
<dbReference type="EMBL" id="AE001437">
    <property type="protein sequence ID" value="AAK78156.1"/>
    <property type="molecule type" value="Genomic_DNA"/>
</dbReference>
<accession>Q97MM2</accession>
<evidence type="ECO:0000313" key="11">
    <source>
        <dbReference type="Proteomes" id="UP000000814"/>
    </source>
</evidence>
<dbReference type="RefSeq" id="WP_010963498.1">
    <property type="nucleotide sequence ID" value="NC_003030.1"/>
</dbReference>
<feature type="domain" description="Response regulatory" evidence="9">
    <location>
        <begin position="3"/>
        <end position="119"/>
    </location>
</feature>
<dbReference type="AlphaFoldDB" id="Q97MM2"/>
<evidence type="ECO:0000259" key="8">
    <source>
        <dbReference type="PROSITE" id="PS50043"/>
    </source>
</evidence>
<evidence type="ECO:0000256" key="3">
    <source>
        <dbReference type="ARBA" id="ARBA00023015"/>
    </source>
</evidence>
<evidence type="ECO:0000256" key="1">
    <source>
        <dbReference type="ARBA" id="ARBA00018672"/>
    </source>
</evidence>
<dbReference type="OrthoDB" id="9779069at2"/>
<keyword evidence="4 10" id="KW-0238">DNA-binding</keyword>
<dbReference type="PRINTS" id="PR00038">
    <property type="entry name" value="HTHLUXR"/>
</dbReference>
<dbReference type="InterPro" id="IPR001789">
    <property type="entry name" value="Sig_transdc_resp-reg_receiver"/>
</dbReference>
<dbReference type="GO" id="GO:0000160">
    <property type="term" value="P:phosphorelay signal transduction system"/>
    <property type="evidence" value="ECO:0007669"/>
    <property type="project" value="InterPro"/>
</dbReference>
<evidence type="ECO:0000256" key="5">
    <source>
        <dbReference type="ARBA" id="ARBA00023163"/>
    </source>
</evidence>
<dbReference type="Pfam" id="PF00072">
    <property type="entry name" value="Response_reg"/>
    <property type="match status" value="1"/>
</dbReference>
<dbReference type="PROSITE" id="PS50110">
    <property type="entry name" value="RESPONSE_REGULATORY"/>
    <property type="match status" value="1"/>
</dbReference>
<keyword evidence="5" id="KW-0804">Transcription</keyword>
<dbReference type="Proteomes" id="UP000000814">
    <property type="component" value="Chromosome"/>
</dbReference>
<dbReference type="Pfam" id="PF00196">
    <property type="entry name" value="GerE"/>
    <property type="match status" value="1"/>
</dbReference>
<evidence type="ECO:0000313" key="10">
    <source>
        <dbReference type="EMBL" id="AAK78156.1"/>
    </source>
</evidence>
<dbReference type="KEGG" id="cac:CA_C0174"/>
<dbReference type="PATRIC" id="fig|272562.8.peg.359"/>
<dbReference type="STRING" id="272562.CA_C0174"/>
<protein>
    <recommendedName>
        <fullName evidence="1">Stage 0 sporulation protein A homolog</fullName>
    </recommendedName>
</protein>
<reference evidence="10 11" key="1">
    <citation type="journal article" date="2001" name="J. Bacteriol.">
        <title>Genome sequence and comparative analysis of the solvent-producing bacterium Clostridium acetobutylicum.</title>
        <authorList>
            <person name="Nolling J."/>
            <person name="Breton G."/>
            <person name="Omelchenko M.V."/>
            <person name="Makarova K.S."/>
            <person name="Zeng Q."/>
            <person name="Gibson R."/>
            <person name="Lee H.M."/>
            <person name="Dubois J."/>
            <person name="Qiu D."/>
            <person name="Hitti J."/>
            <person name="Wolf Y.I."/>
            <person name="Tatusov R.L."/>
            <person name="Sabathe F."/>
            <person name="Doucette-Stamm L."/>
            <person name="Soucaille P."/>
            <person name="Daly M.J."/>
            <person name="Bennett G.N."/>
            <person name="Koonin E.V."/>
            <person name="Smith D.R."/>
        </authorList>
    </citation>
    <scope>NUCLEOTIDE SEQUENCE [LARGE SCALE GENOMIC DNA]</scope>
    <source>
        <strain evidence="11">ATCC 824 / DSM 792 / JCM 1419 / LMG 5710 / VKM B-1787</strain>
    </source>
</reference>
<keyword evidence="11" id="KW-1185">Reference proteome</keyword>
<dbReference type="SUPFAM" id="SSF46894">
    <property type="entry name" value="C-terminal effector domain of the bipartite response regulators"/>
    <property type="match status" value="1"/>
</dbReference>